<dbReference type="SUPFAM" id="SSF55718">
    <property type="entry name" value="SCP-like"/>
    <property type="match status" value="1"/>
</dbReference>
<organism evidence="2 3">
    <name type="scientific">Eimeria tenella</name>
    <name type="common">Coccidian parasite</name>
    <dbReference type="NCBI Taxonomy" id="5802"/>
    <lineage>
        <taxon>Eukaryota</taxon>
        <taxon>Sar</taxon>
        <taxon>Alveolata</taxon>
        <taxon>Apicomplexa</taxon>
        <taxon>Conoidasida</taxon>
        <taxon>Coccidia</taxon>
        <taxon>Eucoccidiorida</taxon>
        <taxon>Eimeriorina</taxon>
        <taxon>Eimeriidae</taxon>
        <taxon>Eimeria</taxon>
    </lineage>
</organism>
<sequence>MSEHQKKQLLQRLPPRDIFQLLPFRVDPEAAADIDAVILFKFVPPPGAAAAPAPAAPAAAAAAAAAEQRDAQKEPAQAAASPETSNSADAPPQQQQLLQQEQLQQLQQQQQMQQQQVRRRQQQQQLHCVHFRRGIVFTRDECERAADVEVETTEAAWRSFLTKETGLIAAAARGDFRVKGPLLLLVKCLASIELDMD</sequence>
<keyword evidence="3" id="KW-1185">Reference proteome</keyword>
<feature type="region of interest" description="Disordered" evidence="1">
    <location>
        <begin position="61"/>
        <end position="101"/>
    </location>
</feature>
<evidence type="ECO:0008006" key="4">
    <source>
        <dbReference type="Google" id="ProtNLM"/>
    </source>
</evidence>
<dbReference type="AlphaFoldDB" id="U6L4S1"/>
<accession>U6L4S1</accession>
<dbReference type="GeneID" id="25251690"/>
<gene>
    <name evidence="2" type="ORF">ETH_00012615</name>
</gene>
<dbReference type="Proteomes" id="UP000030747">
    <property type="component" value="Unassembled WGS sequence"/>
</dbReference>
<evidence type="ECO:0000313" key="2">
    <source>
        <dbReference type="EMBL" id="CDJ43589.1"/>
    </source>
</evidence>
<evidence type="ECO:0000313" key="3">
    <source>
        <dbReference type="Proteomes" id="UP000030747"/>
    </source>
</evidence>
<dbReference type="InterPro" id="IPR036527">
    <property type="entry name" value="SCP2_sterol-bd_dom_sf"/>
</dbReference>
<dbReference type="EMBL" id="HG675887">
    <property type="protein sequence ID" value="CDJ43589.1"/>
    <property type="molecule type" value="Genomic_DNA"/>
</dbReference>
<evidence type="ECO:0000256" key="1">
    <source>
        <dbReference type="SAM" id="MobiDB-lite"/>
    </source>
</evidence>
<reference evidence="2" key="1">
    <citation type="submission" date="2013-10" db="EMBL/GenBank/DDBJ databases">
        <title>Genomic analysis of the causative agents of coccidiosis in chickens.</title>
        <authorList>
            <person name="Reid A.J."/>
            <person name="Blake D."/>
            <person name="Billington K."/>
            <person name="Browne H."/>
            <person name="Dunn M."/>
            <person name="Hung S."/>
            <person name="Kawahara F."/>
            <person name="Miranda-Saavedra D."/>
            <person name="Mourier T."/>
            <person name="Nagra H."/>
            <person name="Otto T.D."/>
            <person name="Rawlings N."/>
            <person name="Sanchez A."/>
            <person name="Sanders M."/>
            <person name="Subramaniam C."/>
            <person name="Tay Y."/>
            <person name="Dear P."/>
            <person name="Doerig C."/>
            <person name="Gruber A."/>
            <person name="Parkinson J."/>
            <person name="Shirley M."/>
            <person name="Wan K.L."/>
            <person name="Berriman M."/>
            <person name="Tomley F."/>
            <person name="Pain A."/>
        </authorList>
    </citation>
    <scope>NUCLEOTIDE SEQUENCE [LARGE SCALE GENOMIC DNA]</scope>
    <source>
        <strain evidence="2">Houghton</strain>
    </source>
</reference>
<dbReference type="VEuPathDB" id="ToxoDB:ETH2_1542200"/>
<dbReference type="VEuPathDB" id="ToxoDB:ETH_00012615"/>
<proteinExistence type="predicted"/>
<protein>
    <recommendedName>
        <fullName evidence="4">SCP2 domain-containing protein</fullName>
    </recommendedName>
</protein>
<reference evidence="2" key="2">
    <citation type="submission" date="2013-10" db="EMBL/GenBank/DDBJ databases">
        <authorList>
            <person name="Aslett M."/>
        </authorList>
    </citation>
    <scope>NUCLEOTIDE SEQUENCE [LARGE SCALE GENOMIC DNA]</scope>
    <source>
        <strain evidence="2">Houghton</strain>
    </source>
</reference>
<dbReference type="RefSeq" id="XP_013234339.1">
    <property type="nucleotide sequence ID" value="XM_013378885.1"/>
</dbReference>
<name>U6L4S1_EIMTE</name>